<sequence>MRLFILLLFTSISIISKAQQNLIIKITGSENKTSLTASVLLKGTTKGYTTDTTGTMSIAFPSNGRYTLIISAVGYEEKEETITIPYSSDTLEIELESSSHEMDEVVVQSTRTSRTIANVPTRVETIELEEIDEKSNMRPGNVAMLLNESTGIRVQQTSATSGNASIRIQGLDGRYTQLLKDGFANFGNFSSGLSVLEIPPLDLAQVEIIKGPASPLYGGGAIAGVVNFISKTPKAKPEYSFVLNQSNIGQSNVGGFASARGKKLGYTVLALYNKSNTYDVDKDDFTEVPESKEFTIHPKLFIYPSSRSTITIGNSLTSGQRTGGDIQVIKSGADAAHQYVEKNKTLRNISTAEVDMKLGNNKRLVAKQSFSVFDREINIPAYTFAGVEYNSYTDVSFITNANEHALVLGGTFGYNLFNEKDKSQNNRDNTATTGGLYGQHTWDASDRIKLESGLRVDVANYRNSLYTNTEVFALPRVSLLVKYSSKWSSRIGAGMGYKTPTLFTEETETIQYQNVEQLNNVKSEKSYGGTADINFRSPIGEDLAFTFNHMFFYTWIDKPLVLDDVATDHYRFVNRTEPVRSAGFETNAKFIYKENFKLFLGYTFTDTKAKYLYGNQFLPLVPKDKLNTALIYEKEDVIKLGLEGYFTGRQYLSDGTRTPGFSVFGFMAEKIFSRFSLFINLENFTDTRQSTYKNVVNGSHLSPTFDEIWTHTEGFVINGGIKLKF</sequence>
<reference evidence="15 16" key="2">
    <citation type="journal article" date="2016" name="Int. J. Syst. Evol. Microbiol.">
        <title>Flavisolibacter tropicus sp. nov., isolated from tropical soil.</title>
        <authorList>
            <person name="Lee J.J."/>
            <person name="Kang M.S."/>
            <person name="Kim G.S."/>
            <person name="Lee C.S."/>
            <person name="Lim S."/>
            <person name="Lee J."/>
            <person name="Roh S.H."/>
            <person name="Kang H."/>
            <person name="Ha J.M."/>
            <person name="Bae S."/>
            <person name="Jung H.Y."/>
            <person name="Kim M.K."/>
        </authorList>
    </citation>
    <scope>NUCLEOTIDE SEQUENCE [LARGE SCALE GENOMIC DNA]</scope>
    <source>
        <strain evidence="15 16">LCS9</strain>
    </source>
</reference>
<protein>
    <submittedName>
        <fullName evidence="15">TonB-dependent receptor</fullName>
    </submittedName>
</protein>
<proteinExistence type="inferred from homology"/>
<evidence type="ECO:0000256" key="7">
    <source>
        <dbReference type="ARBA" id="ARBA00023136"/>
    </source>
</evidence>
<keyword evidence="3 10" id="KW-1134">Transmembrane beta strand</keyword>
<evidence type="ECO:0000256" key="12">
    <source>
        <dbReference type="SAM" id="SignalP"/>
    </source>
</evidence>
<dbReference type="InterPro" id="IPR000531">
    <property type="entry name" value="Beta-barrel_TonB"/>
</dbReference>
<dbReference type="GO" id="GO:0009279">
    <property type="term" value="C:cell outer membrane"/>
    <property type="evidence" value="ECO:0007669"/>
    <property type="project" value="UniProtKB-SubCell"/>
</dbReference>
<evidence type="ECO:0000256" key="10">
    <source>
        <dbReference type="PROSITE-ProRule" id="PRU01360"/>
    </source>
</evidence>
<dbReference type="InterPro" id="IPR037066">
    <property type="entry name" value="Plug_dom_sf"/>
</dbReference>
<dbReference type="Pfam" id="PF07715">
    <property type="entry name" value="Plug"/>
    <property type="match status" value="1"/>
</dbReference>
<dbReference type="GO" id="GO:0044718">
    <property type="term" value="P:siderophore transmembrane transport"/>
    <property type="evidence" value="ECO:0007669"/>
    <property type="project" value="TreeGrafter"/>
</dbReference>
<evidence type="ECO:0000256" key="6">
    <source>
        <dbReference type="ARBA" id="ARBA00023077"/>
    </source>
</evidence>
<gene>
    <name evidence="15" type="ORF">SY85_18210</name>
</gene>
<dbReference type="InterPro" id="IPR008969">
    <property type="entry name" value="CarboxyPept-like_regulatory"/>
</dbReference>
<evidence type="ECO:0000313" key="15">
    <source>
        <dbReference type="EMBL" id="ANE52136.1"/>
    </source>
</evidence>
<feature type="signal peptide" evidence="12">
    <location>
        <begin position="1"/>
        <end position="18"/>
    </location>
</feature>
<dbReference type="STRING" id="1492898.SY85_18210"/>
<evidence type="ECO:0000256" key="11">
    <source>
        <dbReference type="RuleBase" id="RU003357"/>
    </source>
</evidence>
<evidence type="ECO:0000256" key="4">
    <source>
        <dbReference type="ARBA" id="ARBA00022692"/>
    </source>
</evidence>
<dbReference type="SUPFAM" id="SSF56935">
    <property type="entry name" value="Porins"/>
    <property type="match status" value="1"/>
</dbReference>
<keyword evidence="2 10" id="KW-0813">Transport</keyword>
<keyword evidence="6 11" id="KW-0798">TonB box</keyword>
<keyword evidence="5 12" id="KW-0732">Signal</keyword>
<dbReference type="Pfam" id="PF00593">
    <property type="entry name" value="TonB_dep_Rec_b-barrel"/>
    <property type="match status" value="1"/>
</dbReference>
<dbReference type="AlphaFoldDB" id="A0A172TYP8"/>
<dbReference type="Gene3D" id="2.40.170.20">
    <property type="entry name" value="TonB-dependent receptor, beta-barrel domain"/>
    <property type="match status" value="1"/>
</dbReference>
<comment type="subcellular location">
    <subcellularLocation>
        <location evidence="1 10">Cell outer membrane</location>
        <topology evidence="1 10">Multi-pass membrane protein</topology>
    </subcellularLocation>
</comment>
<evidence type="ECO:0000256" key="8">
    <source>
        <dbReference type="ARBA" id="ARBA00023170"/>
    </source>
</evidence>
<evidence type="ECO:0000313" key="16">
    <source>
        <dbReference type="Proteomes" id="UP000077177"/>
    </source>
</evidence>
<dbReference type="Gene3D" id="2.60.40.1120">
    <property type="entry name" value="Carboxypeptidase-like, regulatory domain"/>
    <property type="match status" value="1"/>
</dbReference>
<keyword evidence="8 15" id="KW-0675">Receptor</keyword>
<feature type="chain" id="PRO_5008001402" evidence="12">
    <location>
        <begin position="19"/>
        <end position="725"/>
    </location>
</feature>
<dbReference type="OrthoDB" id="1109239at2"/>
<dbReference type="PROSITE" id="PS52016">
    <property type="entry name" value="TONB_DEPENDENT_REC_3"/>
    <property type="match status" value="1"/>
</dbReference>
<dbReference type="Gene3D" id="2.170.130.10">
    <property type="entry name" value="TonB-dependent receptor, plug domain"/>
    <property type="match status" value="1"/>
</dbReference>
<evidence type="ECO:0000256" key="2">
    <source>
        <dbReference type="ARBA" id="ARBA00022448"/>
    </source>
</evidence>
<dbReference type="EMBL" id="CP011390">
    <property type="protein sequence ID" value="ANE52136.1"/>
    <property type="molecule type" value="Genomic_DNA"/>
</dbReference>
<feature type="domain" description="TonB-dependent receptor-like beta-barrel" evidence="13">
    <location>
        <begin position="364"/>
        <end position="683"/>
    </location>
</feature>
<reference evidence="16" key="1">
    <citation type="submission" date="2015-01" db="EMBL/GenBank/DDBJ databases">
        <title>Flavisolibacter sp./LCS9/ whole genome sequencing.</title>
        <authorList>
            <person name="Kim M.K."/>
            <person name="Srinivasan S."/>
            <person name="Lee J.-J."/>
        </authorList>
    </citation>
    <scope>NUCLEOTIDE SEQUENCE [LARGE SCALE GENOMIC DNA]</scope>
    <source>
        <strain evidence="16">LCS9</strain>
    </source>
</reference>
<dbReference type="Proteomes" id="UP000077177">
    <property type="component" value="Chromosome"/>
</dbReference>
<keyword evidence="7 10" id="KW-0472">Membrane</keyword>
<dbReference type="KEGG" id="fla:SY85_18210"/>
<accession>A0A172TYP8</accession>
<keyword evidence="4 10" id="KW-0812">Transmembrane</keyword>
<dbReference type="InterPro" id="IPR036942">
    <property type="entry name" value="Beta-barrel_TonB_sf"/>
</dbReference>
<dbReference type="PANTHER" id="PTHR30069">
    <property type="entry name" value="TONB-DEPENDENT OUTER MEMBRANE RECEPTOR"/>
    <property type="match status" value="1"/>
</dbReference>
<dbReference type="SUPFAM" id="SSF49464">
    <property type="entry name" value="Carboxypeptidase regulatory domain-like"/>
    <property type="match status" value="1"/>
</dbReference>
<feature type="domain" description="TonB-dependent receptor plug" evidence="14">
    <location>
        <begin position="117"/>
        <end position="225"/>
    </location>
</feature>
<comment type="similarity">
    <text evidence="10 11">Belongs to the TonB-dependent receptor family.</text>
</comment>
<evidence type="ECO:0000259" key="14">
    <source>
        <dbReference type="Pfam" id="PF07715"/>
    </source>
</evidence>
<dbReference type="InterPro" id="IPR039426">
    <property type="entry name" value="TonB-dep_rcpt-like"/>
</dbReference>
<evidence type="ECO:0000256" key="9">
    <source>
        <dbReference type="ARBA" id="ARBA00023237"/>
    </source>
</evidence>
<dbReference type="RefSeq" id="WP_066406316.1">
    <property type="nucleotide sequence ID" value="NZ_CP011390.1"/>
</dbReference>
<keyword evidence="16" id="KW-1185">Reference proteome</keyword>
<dbReference type="Pfam" id="PF13715">
    <property type="entry name" value="CarbopepD_reg_2"/>
    <property type="match status" value="1"/>
</dbReference>
<name>A0A172TYP8_9BACT</name>
<dbReference type="GO" id="GO:0015344">
    <property type="term" value="F:siderophore uptake transmembrane transporter activity"/>
    <property type="evidence" value="ECO:0007669"/>
    <property type="project" value="TreeGrafter"/>
</dbReference>
<evidence type="ECO:0000256" key="3">
    <source>
        <dbReference type="ARBA" id="ARBA00022452"/>
    </source>
</evidence>
<evidence type="ECO:0000259" key="13">
    <source>
        <dbReference type="Pfam" id="PF00593"/>
    </source>
</evidence>
<organism evidence="15 16">
    <name type="scientific">Flavisolibacter tropicus</name>
    <dbReference type="NCBI Taxonomy" id="1492898"/>
    <lineage>
        <taxon>Bacteria</taxon>
        <taxon>Pseudomonadati</taxon>
        <taxon>Bacteroidota</taxon>
        <taxon>Chitinophagia</taxon>
        <taxon>Chitinophagales</taxon>
        <taxon>Chitinophagaceae</taxon>
        <taxon>Flavisolibacter</taxon>
    </lineage>
</organism>
<evidence type="ECO:0000256" key="5">
    <source>
        <dbReference type="ARBA" id="ARBA00022729"/>
    </source>
</evidence>
<evidence type="ECO:0000256" key="1">
    <source>
        <dbReference type="ARBA" id="ARBA00004571"/>
    </source>
</evidence>
<keyword evidence="9 10" id="KW-0998">Cell outer membrane</keyword>
<dbReference type="PATRIC" id="fig|1492898.3.peg.3957"/>
<dbReference type="InterPro" id="IPR012910">
    <property type="entry name" value="Plug_dom"/>
</dbReference>
<dbReference type="PANTHER" id="PTHR30069:SF29">
    <property type="entry name" value="HEMOGLOBIN AND HEMOGLOBIN-HAPTOGLOBIN-BINDING PROTEIN 1-RELATED"/>
    <property type="match status" value="1"/>
</dbReference>